<name>A0A919A6P9_9ACTN</name>
<protein>
    <submittedName>
        <fullName evidence="1">Uncharacterized protein</fullName>
    </submittedName>
</protein>
<organism evidence="1 2">
    <name type="scientific">Streptomyces spiralis</name>
    <dbReference type="NCBI Taxonomy" id="66376"/>
    <lineage>
        <taxon>Bacteria</taxon>
        <taxon>Bacillati</taxon>
        <taxon>Actinomycetota</taxon>
        <taxon>Actinomycetes</taxon>
        <taxon>Kitasatosporales</taxon>
        <taxon>Streptomycetaceae</taxon>
        <taxon>Streptomyces</taxon>
    </lineage>
</organism>
<dbReference type="Proteomes" id="UP000641386">
    <property type="component" value="Unassembled WGS sequence"/>
</dbReference>
<accession>A0A919A6P9</accession>
<evidence type="ECO:0000313" key="1">
    <source>
        <dbReference type="EMBL" id="GHE86507.1"/>
    </source>
</evidence>
<reference evidence="1" key="1">
    <citation type="journal article" date="2014" name="Int. J. Syst. Evol. Microbiol.">
        <title>Complete genome sequence of Corynebacterium casei LMG S-19264T (=DSM 44701T), isolated from a smear-ripened cheese.</title>
        <authorList>
            <consortium name="US DOE Joint Genome Institute (JGI-PGF)"/>
            <person name="Walter F."/>
            <person name="Albersmeier A."/>
            <person name="Kalinowski J."/>
            <person name="Ruckert C."/>
        </authorList>
    </citation>
    <scope>NUCLEOTIDE SEQUENCE</scope>
    <source>
        <strain evidence="1">JCM 3302</strain>
    </source>
</reference>
<dbReference type="AlphaFoldDB" id="A0A919A6P9"/>
<keyword evidence="2" id="KW-1185">Reference proteome</keyword>
<comment type="caution">
    <text evidence="1">The sequence shown here is derived from an EMBL/GenBank/DDBJ whole genome shotgun (WGS) entry which is preliminary data.</text>
</comment>
<proteinExistence type="predicted"/>
<dbReference type="EMBL" id="BNBC01000024">
    <property type="protein sequence ID" value="GHE86507.1"/>
    <property type="molecule type" value="Genomic_DNA"/>
</dbReference>
<reference evidence="1" key="2">
    <citation type="submission" date="2020-09" db="EMBL/GenBank/DDBJ databases">
        <authorList>
            <person name="Sun Q."/>
            <person name="Ohkuma M."/>
        </authorList>
    </citation>
    <scope>NUCLEOTIDE SEQUENCE</scope>
    <source>
        <strain evidence="1">JCM 3302</strain>
    </source>
</reference>
<sequence length="98" mass="9858">MPLLAPVTTAMREAADGAALAMSCSCEGVGGVCLICVVGSAQSTAPPGAGLRPECGSARGYGLARAPVRQPPLRGAHMITAMPARQISAPVRSQRSGR</sequence>
<evidence type="ECO:0000313" key="2">
    <source>
        <dbReference type="Proteomes" id="UP000641386"/>
    </source>
</evidence>
<gene>
    <name evidence="1" type="ORF">GCM10014715_48650</name>
</gene>